<feature type="compositionally biased region" description="Polar residues" evidence="2">
    <location>
        <begin position="1"/>
        <end position="14"/>
    </location>
</feature>
<dbReference type="HOGENOM" id="CLU_1391726_0_0_1"/>
<dbReference type="AlphaFoldDB" id="A7SL47"/>
<dbReference type="InParanoid" id="A7SL47"/>
<keyword evidence="3" id="KW-0472">Membrane</keyword>
<name>A7SL47_NEMVE</name>
<dbReference type="Proteomes" id="UP000001593">
    <property type="component" value="Unassembled WGS sequence"/>
</dbReference>
<organism evidence="4 5">
    <name type="scientific">Nematostella vectensis</name>
    <name type="common">Starlet sea anemone</name>
    <dbReference type="NCBI Taxonomy" id="45351"/>
    <lineage>
        <taxon>Eukaryota</taxon>
        <taxon>Metazoa</taxon>
        <taxon>Cnidaria</taxon>
        <taxon>Anthozoa</taxon>
        <taxon>Hexacorallia</taxon>
        <taxon>Actiniaria</taxon>
        <taxon>Edwardsiidae</taxon>
        <taxon>Nematostella</taxon>
    </lineage>
</organism>
<accession>A7SL47</accession>
<feature type="region of interest" description="Disordered" evidence="2">
    <location>
        <begin position="70"/>
        <end position="91"/>
    </location>
</feature>
<keyword evidence="1" id="KW-0547">Nucleotide-binding</keyword>
<feature type="transmembrane region" description="Helical" evidence="3">
    <location>
        <begin position="41"/>
        <end position="63"/>
    </location>
</feature>
<keyword evidence="3" id="KW-1133">Transmembrane helix</keyword>
<evidence type="ECO:0008006" key="6">
    <source>
        <dbReference type="Google" id="ProtNLM"/>
    </source>
</evidence>
<feature type="compositionally biased region" description="Low complexity" evidence="2">
    <location>
        <begin position="15"/>
        <end position="28"/>
    </location>
</feature>
<dbReference type="InterPro" id="IPR011009">
    <property type="entry name" value="Kinase-like_dom_sf"/>
</dbReference>
<keyword evidence="5" id="KW-1185">Reference proteome</keyword>
<dbReference type="EMBL" id="DS469694">
    <property type="protein sequence ID" value="EDO35595.1"/>
    <property type="molecule type" value="Genomic_DNA"/>
</dbReference>
<feature type="region of interest" description="Disordered" evidence="2">
    <location>
        <begin position="1"/>
        <end position="37"/>
    </location>
</feature>
<feature type="binding site" evidence="1">
    <location>
        <position position="145"/>
    </location>
    <ligand>
        <name>ATP</name>
        <dbReference type="ChEBI" id="CHEBI:30616"/>
    </ligand>
</feature>
<evidence type="ECO:0000256" key="1">
    <source>
        <dbReference type="PROSITE-ProRule" id="PRU10141"/>
    </source>
</evidence>
<reference evidence="4 5" key="1">
    <citation type="journal article" date="2007" name="Science">
        <title>Sea anemone genome reveals ancestral eumetazoan gene repertoire and genomic organization.</title>
        <authorList>
            <person name="Putnam N.H."/>
            <person name="Srivastava M."/>
            <person name="Hellsten U."/>
            <person name="Dirks B."/>
            <person name="Chapman J."/>
            <person name="Salamov A."/>
            <person name="Terry A."/>
            <person name="Shapiro H."/>
            <person name="Lindquist E."/>
            <person name="Kapitonov V.V."/>
            <person name="Jurka J."/>
            <person name="Genikhovich G."/>
            <person name="Grigoriev I.V."/>
            <person name="Lucas S.M."/>
            <person name="Steele R.E."/>
            <person name="Finnerty J.R."/>
            <person name="Technau U."/>
            <person name="Martindale M.Q."/>
            <person name="Rokhsar D.S."/>
        </authorList>
    </citation>
    <scope>NUCLEOTIDE SEQUENCE [LARGE SCALE GENOMIC DNA]</scope>
    <source>
        <strain evidence="5">CH2 X CH6</strain>
    </source>
</reference>
<evidence type="ECO:0000256" key="2">
    <source>
        <dbReference type="SAM" id="MobiDB-lite"/>
    </source>
</evidence>
<dbReference type="PROSITE" id="PS00107">
    <property type="entry name" value="PROTEIN_KINASE_ATP"/>
    <property type="match status" value="1"/>
</dbReference>
<dbReference type="GO" id="GO:0005524">
    <property type="term" value="F:ATP binding"/>
    <property type="evidence" value="ECO:0007669"/>
    <property type="project" value="UniProtKB-UniRule"/>
</dbReference>
<keyword evidence="1" id="KW-0067">ATP-binding</keyword>
<gene>
    <name evidence="4" type="ORF">NEMVEDRAFT_v1g213971</name>
</gene>
<keyword evidence="3" id="KW-0812">Transmembrane</keyword>
<sequence>MSTTPLWSTASTPIATTHKSTPPATTKTSKNKGASSQTATIAGGSVGGIVALLFVICIVVVCVRKRRSRGKDGVDGEVGETNPAVDGKGLDQPMELADPWEVSPTQVTFQDDLGQGAFGKVYKAELRHLPPALNKASMRGLSIKKNKGNSYIVAVKSIHDYCGTSNLINRLKDPALSPFHPVGTGLYFEGVPTNIK</sequence>
<dbReference type="SUPFAM" id="SSF56112">
    <property type="entry name" value="Protein kinase-like (PK-like)"/>
    <property type="match status" value="1"/>
</dbReference>
<protein>
    <recommendedName>
        <fullName evidence="6">Protein kinase domain-containing protein</fullName>
    </recommendedName>
</protein>
<proteinExistence type="predicted"/>
<evidence type="ECO:0000313" key="5">
    <source>
        <dbReference type="Proteomes" id="UP000001593"/>
    </source>
</evidence>
<dbReference type="Gene3D" id="3.30.200.20">
    <property type="entry name" value="Phosphorylase Kinase, domain 1"/>
    <property type="match status" value="1"/>
</dbReference>
<evidence type="ECO:0000256" key="3">
    <source>
        <dbReference type="SAM" id="Phobius"/>
    </source>
</evidence>
<dbReference type="InterPro" id="IPR017441">
    <property type="entry name" value="Protein_kinase_ATP_BS"/>
</dbReference>
<evidence type="ECO:0000313" key="4">
    <source>
        <dbReference type="EMBL" id="EDO35595.1"/>
    </source>
</evidence>